<dbReference type="EMBL" id="JAHUZN010000008">
    <property type="protein sequence ID" value="KAG8487026.1"/>
    <property type="molecule type" value="Genomic_DNA"/>
</dbReference>
<keyword evidence="2" id="KW-1133">Transmembrane helix</keyword>
<evidence type="ECO:0000256" key="2">
    <source>
        <dbReference type="SAM" id="Phobius"/>
    </source>
</evidence>
<evidence type="ECO:0000256" key="1">
    <source>
        <dbReference type="SAM" id="MobiDB-lite"/>
    </source>
</evidence>
<keyword evidence="2" id="KW-0812">Transmembrane</keyword>
<dbReference type="GO" id="GO:0010073">
    <property type="term" value="P:meristem maintenance"/>
    <property type="evidence" value="ECO:0007669"/>
    <property type="project" value="InterPro"/>
</dbReference>
<keyword evidence="2" id="KW-0472">Membrane</keyword>
<dbReference type="InterPro" id="IPR044824">
    <property type="entry name" value="MAIN-like"/>
</dbReference>
<proteinExistence type="predicted"/>
<organism evidence="3 4">
    <name type="scientific">Gossypium anomalum</name>
    <dbReference type="NCBI Taxonomy" id="47600"/>
    <lineage>
        <taxon>Eukaryota</taxon>
        <taxon>Viridiplantae</taxon>
        <taxon>Streptophyta</taxon>
        <taxon>Embryophyta</taxon>
        <taxon>Tracheophyta</taxon>
        <taxon>Spermatophyta</taxon>
        <taxon>Magnoliopsida</taxon>
        <taxon>eudicotyledons</taxon>
        <taxon>Gunneridae</taxon>
        <taxon>Pentapetalae</taxon>
        <taxon>rosids</taxon>
        <taxon>malvids</taxon>
        <taxon>Malvales</taxon>
        <taxon>Malvaceae</taxon>
        <taxon>Malvoideae</taxon>
        <taxon>Gossypium</taxon>
    </lineage>
</organism>
<evidence type="ECO:0000313" key="4">
    <source>
        <dbReference type="Proteomes" id="UP000701853"/>
    </source>
</evidence>
<feature type="region of interest" description="Disordered" evidence="1">
    <location>
        <begin position="423"/>
        <end position="453"/>
    </location>
</feature>
<dbReference type="AlphaFoldDB" id="A0A8J6CXE3"/>
<evidence type="ECO:0008006" key="5">
    <source>
        <dbReference type="Google" id="ProtNLM"/>
    </source>
</evidence>
<evidence type="ECO:0000313" key="3">
    <source>
        <dbReference type="EMBL" id="KAG8487026.1"/>
    </source>
</evidence>
<keyword evidence="4" id="KW-1185">Reference proteome</keyword>
<sequence>MERFPNFFNLNGYILFTVGGFQRKLLEGSRLLARGHYRTGVQVGPETHQRVNREVKTGDADISSSIQKVYYHFGGRLVTIRIAGGWGRTHRQLANLVGGLPCWQHCSERCAGRRHQIKKKIRSCLSLLQSWARFRFPFLRPRVNHPYTFPLITRWNYPASYVGIPTVLEDTRLLLDQWLEAQFQWTPYDDSVMRATDRVLRQFEFQQPILEEPEVLDEQHKIDLRLTNTNWSLFWPEYIEIWENWYDYILDREPIIIPELACTPDYMPWFRIHGKPYLLSEEQRRRQIRVKRERRSPLNLRRRDDSTGLSTAPTQSSSPMSQPTTPTSQPLQIMSSAYLSPYMYPNLHMFPFSSPMPGWNAWLGVSHFSMTPTQPMIYRSSSPQGSHEAPSGGSFNYHSPSPYGIQTPLPWVIQTPPHSLFYQDGHPLNTHNQSNHNSRRSNHNPLQSNYNSRRSNQVGTQHVIVVYPHVALILTGIYIDLFLIYL</sequence>
<protein>
    <recommendedName>
        <fullName evidence="5">Aminotransferase-like plant mobile domain-containing protein</fullName>
    </recommendedName>
</protein>
<feature type="region of interest" description="Disordered" evidence="1">
    <location>
        <begin position="377"/>
        <end position="399"/>
    </location>
</feature>
<accession>A0A8J6CXE3</accession>
<comment type="caution">
    <text evidence="3">The sequence shown here is derived from an EMBL/GenBank/DDBJ whole genome shotgun (WGS) entry which is preliminary data.</text>
</comment>
<reference evidence="3 4" key="1">
    <citation type="journal article" date="2021" name="bioRxiv">
        <title>The Gossypium anomalum genome as a resource for cotton improvement and evolutionary analysis of hybrid incompatibility.</title>
        <authorList>
            <person name="Grover C.E."/>
            <person name="Yuan D."/>
            <person name="Arick M.A."/>
            <person name="Miller E.R."/>
            <person name="Hu G."/>
            <person name="Peterson D.G."/>
            <person name="Wendel J.F."/>
            <person name="Udall J.A."/>
        </authorList>
    </citation>
    <scope>NUCLEOTIDE SEQUENCE [LARGE SCALE GENOMIC DNA]</scope>
    <source>
        <strain evidence="3">JFW-Udall</strain>
        <tissue evidence="3">Leaf</tissue>
    </source>
</reference>
<feature type="transmembrane region" description="Helical" evidence="2">
    <location>
        <begin position="464"/>
        <end position="485"/>
    </location>
</feature>
<feature type="compositionally biased region" description="Low complexity" evidence="1">
    <location>
        <begin position="310"/>
        <end position="329"/>
    </location>
</feature>
<dbReference type="PANTHER" id="PTHR46033">
    <property type="entry name" value="PROTEIN MAIN-LIKE 2"/>
    <property type="match status" value="1"/>
</dbReference>
<gene>
    <name evidence="3" type="ORF">CXB51_020704</name>
</gene>
<feature type="region of interest" description="Disordered" evidence="1">
    <location>
        <begin position="289"/>
        <end position="329"/>
    </location>
</feature>
<name>A0A8J6CXE3_9ROSI</name>
<dbReference type="Proteomes" id="UP000701853">
    <property type="component" value="Chromosome 8"/>
</dbReference>
<dbReference type="PANTHER" id="PTHR46033:SF8">
    <property type="entry name" value="PROTEIN MAINTENANCE OF MERISTEMS-LIKE"/>
    <property type="match status" value="1"/>
</dbReference>